<dbReference type="AlphaFoldDB" id="A0A5S5AHV8"/>
<dbReference type="Pfam" id="PF00395">
    <property type="entry name" value="SLH"/>
    <property type="match status" value="3"/>
</dbReference>
<dbReference type="OrthoDB" id="2611444at2"/>
<proteinExistence type="predicted"/>
<reference evidence="4 5" key="1">
    <citation type="submission" date="2019-07" db="EMBL/GenBank/DDBJ databases">
        <title>Genomic Encyclopedia of Type Strains, Phase I: the one thousand microbial genomes (KMG-I) project.</title>
        <authorList>
            <person name="Kyrpides N."/>
        </authorList>
    </citation>
    <scope>NUCLEOTIDE SEQUENCE [LARGE SCALE GENOMIC DNA]</scope>
    <source>
        <strain evidence="4 5">DSM 16647</strain>
    </source>
</reference>
<dbReference type="Proteomes" id="UP000322294">
    <property type="component" value="Unassembled WGS sequence"/>
</dbReference>
<evidence type="ECO:0000313" key="4">
    <source>
        <dbReference type="EMBL" id="TYP49775.1"/>
    </source>
</evidence>
<gene>
    <name evidence="4" type="ORF">LZ11_02149</name>
</gene>
<evidence type="ECO:0000256" key="2">
    <source>
        <dbReference type="SAM" id="SignalP"/>
    </source>
</evidence>
<feature type="signal peptide" evidence="2">
    <location>
        <begin position="1"/>
        <end position="21"/>
    </location>
</feature>
<dbReference type="InterPro" id="IPR001119">
    <property type="entry name" value="SLH_dom"/>
</dbReference>
<dbReference type="RefSeq" id="WP_148867829.1">
    <property type="nucleotide sequence ID" value="NZ_VNHO01000030.1"/>
</dbReference>
<feature type="domain" description="SLH" evidence="3">
    <location>
        <begin position="91"/>
        <end position="156"/>
    </location>
</feature>
<feature type="chain" id="PRO_5038621524" evidence="2">
    <location>
        <begin position="22"/>
        <end position="442"/>
    </location>
</feature>
<feature type="domain" description="SLH" evidence="3">
    <location>
        <begin position="159"/>
        <end position="222"/>
    </location>
</feature>
<keyword evidence="5" id="KW-1185">Reference proteome</keyword>
<dbReference type="PANTHER" id="PTHR43308:SF5">
    <property type="entry name" value="S-LAYER PROTEIN _ PEPTIDOGLYCAN ENDO-BETA-N-ACETYLGLUCOSAMINIDASE"/>
    <property type="match status" value="1"/>
</dbReference>
<comment type="caution">
    <text evidence="4">The sequence shown here is derived from an EMBL/GenBank/DDBJ whole genome shotgun (WGS) entry which is preliminary data.</text>
</comment>
<dbReference type="PANTHER" id="PTHR43308">
    <property type="entry name" value="OUTER MEMBRANE PROTEIN ALPHA-RELATED"/>
    <property type="match status" value="1"/>
</dbReference>
<evidence type="ECO:0000313" key="5">
    <source>
        <dbReference type="Proteomes" id="UP000322294"/>
    </source>
</evidence>
<keyword evidence="1" id="KW-0677">Repeat</keyword>
<evidence type="ECO:0000256" key="1">
    <source>
        <dbReference type="ARBA" id="ARBA00022737"/>
    </source>
</evidence>
<name>A0A5S5AHV8_9FIRM</name>
<evidence type="ECO:0000259" key="3">
    <source>
        <dbReference type="PROSITE" id="PS51272"/>
    </source>
</evidence>
<keyword evidence="2" id="KW-0732">Signal</keyword>
<organism evidence="4 5">
    <name type="scientific">Thermosediminibacter litoriperuensis</name>
    <dbReference type="NCBI Taxonomy" id="291989"/>
    <lineage>
        <taxon>Bacteria</taxon>
        <taxon>Bacillati</taxon>
        <taxon>Bacillota</taxon>
        <taxon>Clostridia</taxon>
        <taxon>Thermosediminibacterales</taxon>
        <taxon>Thermosediminibacteraceae</taxon>
        <taxon>Thermosediminibacter</taxon>
    </lineage>
</organism>
<dbReference type="EMBL" id="VNHO01000030">
    <property type="protein sequence ID" value="TYP49775.1"/>
    <property type="molecule type" value="Genomic_DNA"/>
</dbReference>
<dbReference type="PROSITE" id="PS51272">
    <property type="entry name" value="SLH"/>
    <property type="match status" value="3"/>
</dbReference>
<feature type="domain" description="SLH" evidence="3">
    <location>
        <begin position="27"/>
        <end position="90"/>
    </location>
</feature>
<accession>A0A5S5AHV8</accession>
<protein>
    <submittedName>
        <fullName evidence="4">S-layer family protein</fullName>
    </submittedName>
</protein>
<sequence length="442" mass="49939">MKKFIAGLLMIILVVSLAAPAAVAKPKHGLKDVDERFEWARFSIEKMYAKGIIKGFPEGLFKPKDPVTHLQAIIMALRIMGWEDELRRDTVLPKNVKNMKLSWDEGYYYVALAVQKGLVRPEELKNFRPNEPAKRYEVAKYIVRAIGREEEAKQHMREKLPFRDANAIPKDAVGYVYVMTELGLMKGYPGNVFQPNKPVTRAEMAVIINNLNDLLVEDTEQEPRFFVVAVDTKALTITVKEGDKTAVYDVVEDVPVYINYSYGSLSSLEPGDEVKLVFNERREVVFIQVVNKKVTTTAKGIVVDVDKSEKTVSLVTYRGEERGYVGILKESNIEGRHLELETIYDRFVLVGETGGLEDYIGKKIVVLGEIENGASIYMRGRVLDVDEWFVVTEKNTSTFDVTGDTWIEVEGKRVRLSDLEEGAYAEVKAQGNTAISIKVIKK</sequence>
<dbReference type="InterPro" id="IPR051465">
    <property type="entry name" value="Cell_Envelope_Struct_Comp"/>
</dbReference>